<evidence type="ECO:0000259" key="12">
    <source>
        <dbReference type="PROSITE" id="PS50929"/>
    </source>
</evidence>
<keyword evidence="8 10" id="KW-1133">Transmembrane helix</keyword>
<comment type="subcellular location">
    <subcellularLocation>
        <location evidence="1">Membrane</location>
        <topology evidence="1">Multi-pass membrane protein</topology>
    </subcellularLocation>
</comment>
<dbReference type="PANTHER" id="PTHR24223:SF456">
    <property type="entry name" value="MULTIDRUG RESISTANCE-ASSOCIATED PROTEIN LETHAL(2)03659"/>
    <property type="match status" value="1"/>
</dbReference>
<dbReference type="FunFam" id="3.40.50.300:FF:000973">
    <property type="entry name" value="Multidrug resistance-associated protein 4"/>
    <property type="match status" value="1"/>
</dbReference>
<dbReference type="InterPro" id="IPR050173">
    <property type="entry name" value="ABC_transporter_C-like"/>
</dbReference>
<keyword evidence="7" id="KW-0067">ATP-binding</keyword>
<dbReference type="FunFam" id="3.40.50.300:FF:000163">
    <property type="entry name" value="Multidrug resistance-associated protein member 4"/>
    <property type="match status" value="1"/>
</dbReference>
<dbReference type="GO" id="GO:0016020">
    <property type="term" value="C:membrane"/>
    <property type="evidence" value="ECO:0007669"/>
    <property type="project" value="UniProtKB-SubCell"/>
</dbReference>
<dbReference type="InterPro" id="IPR036640">
    <property type="entry name" value="ABC1_TM_sf"/>
</dbReference>
<evidence type="ECO:0000313" key="14">
    <source>
        <dbReference type="Proteomes" id="UP001159428"/>
    </source>
</evidence>
<feature type="transmembrane region" description="Helical" evidence="10">
    <location>
        <begin position="674"/>
        <end position="692"/>
    </location>
</feature>
<dbReference type="SMART" id="SM00382">
    <property type="entry name" value="AAA"/>
    <property type="match status" value="2"/>
</dbReference>
<feature type="domain" description="ABC transporter" evidence="11">
    <location>
        <begin position="885"/>
        <end position="1108"/>
    </location>
</feature>
<evidence type="ECO:0000256" key="2">
    <source>
        <dbReference type="ARBA" id="ARBA00009726"/>
    </source>
</evidence>
<comment type="caution">
    <text evidence="13">The sequence shown here is derived from an EMBL/GenBank/DDBJ whole genome shotgun (WGS) entry which is preliminary data.</text>
</comment>
<evidence type="ECO:0000313" key="13">
    <source>
        <dbReference type="EMBL" id="CAH3031313.1"/>
    </source>
</evidence>
<dbReference type="EMBL" id="CALNXJ010000001">
    <property type="protein sequence ID" value="CAH3031313.1"/>
    <property type="molecule type" value="Genomic_DNA"/>
</dbReference>
<name>A0AAU9VPI7_9CNID</name>
<keyword evidence="9 10" id="KW-0472">Membrane</keyword>
<proteinExistence type="inferred from homology"/>
<evidence type="ECO:0000256" key="10">
    <source>
        <dbReference type="SAM" id="Phobius"/>
    </source>
</evidence>
<evidence type="ECO:0000256" key="9">
    <source>
        <dbReference type="ARBA" id="ARBA00023136"/>
    </source>
</evidence>
<dbReference type="InterPro" id="IPR003593">
    <property type="entry name" value="AAA+_ATPase"/>
</dbReference>
<feature type="domain" description="ABC transporter" evidence="11">
    <location>
        <begin position="1490"/>
        <end position="1721"/>
    </location>
</feature>
<keyword evidence="6" id="KW-0547">Nucleotide-binding</keyword>
<dbReference type="GO" id="GO:0005524">
    <property type="term" value="F:ATP binding"/>
    <property type="evidence" value="ECO:0007669"/>
    <property type="project" value="UniProtKB-KW"/>
</dbReference>
<dbReference type="FunFam" id="1.20.1560.10:FF:000013">
    <property type="entry name" value="ABC transporter C family member 2"/>
    <property type="match status" value="1"/>
</dbReference>
<dbReference type="InterPro" id="IPR027417">
    <property type="entry name" value="P-loop_NTPase"/>
</dbReference>
<dbReference type="GO" id="GO:0140359">
    <property type="term" value="F:ABC-type transporter activity"/>
    <property type="evidence" value="ECO:0007669"/>
    <property type="project" value="InterPro"/>
</dbReference>
<accession>A0AAU9VPI7</accession>
<dbReference type="PANTHER" id="PTHR24223">
    <property type="entry name" value="ATP-BINDING CASSETTE SUB-FAMILY C"/>
    <property type="match status" value="1"/>
</dbReference>
<feature type="transmembrane region" description="Helical" evidence="10">
    <location>
        <begin position="1311"/>
        <end position="1332"/>
    </location>
</feature>
<dbReference type="PROSITE" id="PS50893">
    <property type="entry name" value="ABC_TRANSPORTER_2"/>
    <property type="match status" value="2"/>
</dbReference>
<dbReference type="CDD" id="cd03244">
    <property type="entry name" value="ABCC_MRP_domain2"/>
    <property type="match status" value="1"/>
</dbReference>
<feature type="transmembrane region" description="Helical" evidence="10">
    <location>
        <begin position="648"/>
        <end position="668"/>
    </location>
</feature>
<keyword evidence="3" id="KW-0813">Transport</keyword>
<dbReference type="SUPFAM" id="SSF90123">
    <property type="entry name" value="ABC transporter transmembrane region"/>
    <property type="match status" value="2"/>
</dbReference>
<feature type="domain" description="ABC transmembrane type-1" evidence="12">
    <location>
        <begin position="1181"/>
        <end position="1432"/>
    </location>
</feature>
<keyword evidence="5" id="KW-0677">Repeat</keyword>
<protein>
    <recommendedName>
        <fullName evidence="15">Multidrug resistance-associated protein 4</fullName>
    </recommendedName>
</protein>
<dbReference type="InterPro" id="IPR003439">
    <property type="entry name" value="ABC_transporter-like_ATP-bd"/>
</dbReference>
<dbReference type="CDD" id="cd03250">
    <property type="entry name" value="ABCC_MRP_domain1"/>
    <property type="match status" value="1"/>
</dbReference>
<organism evidence="13 14">
    <name type="scientific">Pocillopora meandrina</name>
    <dbReference type="NCBI Taxonomy" id="46732"/>
    <lineage>
        <taxon>Eukaryota</taxon>
        <taxon>Metazoa</taxon>
        <taxon>Cnidaria</taxon>
        <taxon>Anthozoa</taxon>
        <taxon>Hexacorallia</taxon>
        <taxon>Scleractinia</taxon>
        <taxon>Astrocoeniina</taxon>
        <taxon>Pocilloporidae</taxon>
        <taxon>Pocillopora</taxon>
    </lineage>
</organism>
<dbReference type="SUPFAM" id="SSF52540">
    <property type="entry name" value="P-loop containing nucleoside triphosphate hydrolases"/>
    <property type="match status" value="2"/>
</dbReference>
<dbReference type="PROSITE" id="PS50929">
    <property type="entry name" value="ABC_TM1F"/>
    <property type="match status" value="2"/>
</dbReference>
<feature type="transmembrane region" description="Helical" evidence="10">
    <location>
        <begin position="565"/>
        <end position="588"/>
    </location>
</feature>
<evidence type="ECO:0008006" key="15">
    <source>
        <dbReference type="Google" id="ProtNLM"/>
    </source>
</evidence>
<keyword evidence="4 10" id="KW-0812">Transmembrane</keyword>
<dbReference type="Pfam" id="PF00005">
    <property type="entry name" value="ABC_tran"/>
    <property type="match status" value="2"/>
</dbReference>
<dbReference type="InterPro" id="IPR017871">
    <property type="entry name" value="ABC_transporter-like_CS"/>
</dbReference>
<dbReference type="CDD" id="cd18580">
    <property type="entry name" value="ABC_6TM_ABCC_D2"/>
    <property type="match status" value="1"/>
</dbReference>
<keyword evidence="14" id="KW-1185">Reference proteome</keyword>
<feature type="domain" description="ABC transmembrane type-1" evidence="12">
    <location>
        <begin position="632"/>
        <end position="797"/>
    </location>
</feature>
<reference evidence="13 14" key="1">
    <citation type="submission" date="2022-05" db="EMBL/GenBank/DDBJ databases">
        <authorList>
            <consortium name="Genoscope - CEA"/>
            <person name="William W."/>
        </authorList>
    </citation>
    <scope>NUCLEOTIDE SEQUENCE [LARGE SCALE GENOMIC DNA]</scope>
</reference>
<evidence type="ECO:0000256" key="1">
    <source>
        <dbReference type="ARBA" id="ARBA00004141"/>
    </source>
</evidence>
<dbReference type="GO" id="GO:0016887">
    <property type="term" value="F:ATP hydrolysis activity"/>
    <property type="evidence" value="ECO:0007669"/>
    <property type="project" value="InterPro"/>
</dbReference>
<evidence type="ECO:0000256" key="8">
    <source>
        <dbReference type="ARBA" id="ARBA00022989"/>
    </source>
</evidence>
<feature type="transmembrane region" description="Helical" evidence="10">
    <location>
        <begin position="786"/>
        <end position="810"/>
    </location>
</feature>
<feature type="transmembrane region" description="Helical" evidence="10">
    <location>
        <begin position="751"/>
        <end position="780"/>
    </location>
</feature>
<gene>
    <name evidence="13" type="ORF">PMEA_00001318</name>
</gene>
<dbReference type="InterPro" id="IPR044726">
    <property type="entry name" value="ABCC_6TM_D2"/>
</dbReference>
<evidence type="ECO:0000256" key="3">
    <source>
        <dbReference type="ARBA" id="ARBA00022448"/>
    </source>
</evidence>
<dbReference type="InterPro" id="IPR011527">
    <property type="entry name" value="ABC1_TM_dom"/>
</dbReference>
<evidence type="ECO:0000256" key="7">
    <source>
        <dbReference type="ARBA" id="ARBA00022840"/>
    </source>
</evidence>
<evidence type="ECO:0000256" key="5">
    <source>
        <dbReference type="ARBA" id="ARBA00022737"/>
    </source>
</evidence>
<feature type="transmembrane region" description="Helical" evidence="10">
    <location>
        <begin position="1216"/>
        <end position="1240"/>
    </location>
</feature>
<dbReference type="PROSITE" id="PS00211">
    <property type="entry name" value="ABC_TRANSPORTER_1"/>
    <property type="match status" value="2"/>
</dbReference>
<evidence type="ECO:0000259" key="11">
    <source>
        <dbReference type="PROSITE" id="PS50893"/>
    </source>
</evidence>
<sequence>MKSSFRSKSLYPPVSPFGIDLINNLLSGRLLLHLLHILLISKQSVHEVRWKYKTSIDSLTASGGIPSHPEALFGASFLITSETSVGLVLLSDTFGLLIKLFDMLDGTPKLLLIRIFFRTQLLKMSTYRFSSRANYFVAHYTVALPITLITRFRSTISLRISGVINFDSTEDRRLKDRIAPVNIVHIIKNVCSMKRNSTEIFLKIISVKGLEYPFLNDFGVIDIENIQKAFALVIIHKRMNYITKTNHVYAERYRLIQDCSQFSSESSIALTKAKRLCPMCRSNKSDSTDVVMPFLHVAAMLSRIKTARPSPPFVLSRRNNLYPMSKALFVSHSLISSNLLGKLFTFRFAIMHSLRLSFLINFMSEGCELRSSSVSLALSCVELFKVEKNESLNFGKAQKEHIHEITSRVQRSGCIKLQFDDSRNSRRSTTRNKRHNNVPPIRTCLNAMMAWLRYGNFDSTDVVGMKSFWIASLTLRGSECEQTVCLCHVLLSFFALISLFTDIHFAAVAWDLVNDTNYRGTPDTTWYPGRQCLRFLRPTSSLRLVFLVLYSQVRSPPCRIILRSVLVAFSCFPSFIFLLSFFSFMIGLQIRRYAKRHPTYKIHFCAIERDKGLFGCEPRRCTLEDSLSENTINLVSNDAQTIEELGDVLYSFSFAFVDLIASLALVWYLVAWQALLGISFFLVVVAYGSFIARETGKIRLRAAAVTDERLKIMNEIISGIRIVKMYAWEWNFRDLVAQIRRKEISLIRIRGFFISSIYALFFTNSTIAGFISVVTLLLTGNLLTSFMAFTLLLVLSNTKMVVTIFLVYALRYIADARTTCCRMQRLLEKNSLSKMQIDRGDTILPFTDQRKRSNFVRIDSFKNGKPVLVGARKLEPLIDNHPPKVTLDKVSCAWIKTSEIPALQNVSLDVADGQLVGLTGPVGSGKTTLLLSILGELPVCSGRISCIGKMAFVSQIPWVYSGTVRENIVFGRQFVAEKYNKVIMVCDLEKDIKCFPKGDLTEIGQRGVILSGGQRARVSLARAIYTDADIYLLDDPLSAVDAKVGKNLFERCIKEFLGGRIRILATHQLQFLKKTDSVVVLENGSVVGQGTYSQVLQHNMGFRFFQREAKGAPSLEKDDLEMATVVCKDTHKSMSVPQIDGERVDLTDDAEDRMIGSVKWLLYWKYFRTVLPTIMIASLSVFLTFVLVLWIAPFWWVSRMTEMPFEKQKNFITLSVYGSIAIASLLFTIVSSFCFYVTALRASENLHDQMTNAVLKAPVLFFDTNPVGRILNRFSKDVGCMDDLLPGKFLFAIQLCLHFLGATILSAVSNVWLFITCTPLTVLFIYLTKYYLKSARELRRLEAITCSPVYSLIADTMAGLEVIRSSGMEDNFLQKFYRYQDKNTSALFLLKASTRWLAFRGDCLCNFLVTSVSAGALFATQNPALAGMSLTFAADTLEAAQYGIQVASETENYMTSVERVFTYTQIESEPGYNLDSLPPESWPTKGTLTLRNLSLSYLKGAPPTLNRINLCITDKEKVGVAGRTGAGKSSLVAALFRTPEPEGEIIIDGIDITHLNIQAARRSMAVIIQDPVLFSGSLRKNLDPFSLYKDHDLWRALEDVQLSCLVQQLPEKLEYKLKESGSNFSVGERQLVCLARALLQKSKIIILDEATANVDFKTDRLIQDVIRNRFKDSTVITIAHRLNTIIDYDKMVVMDEGRVLEFDRPEVLLQNEDGIFARLVHTQNVTAAH</sequence>
<evidence type="ECO:0000256" key="4">
    <source>
        <dbReference type="ARBA" id="ARBA00022692"/>
    </source>
</evidence>
<feature type="transmembrane region" description="Helical" evidence="10">
    <location>
        <begin position="1169"/>
        <end position="1196"/>
    </location>
</feature>
<evidence type="ECO:0000256" key="6">
    <source>
        <dbReference type="ARBA" id="ARBA00022741"/>
    </source>
</evidence>
<comment type="similarity">
    <text evidence="2">Belongs to the ABC transporter superfamily. ABCC family. Conjugate transporter (TC 3.A.1.208) subfamily.</text>
</comment>
<dbReference type="Gene3D" id="3.40.50.300">
    <property type="entry name" value="P-loop containing nucleotide triphosphate hydrolases"/>
    <property type="match status" value="2"/>
</dbReference>
<dbReference type="Proteomes" id="UP001159428">
    <property type="component" value="Unassembled WGS sequence"/>
</dbReference>
<dbReference type="Pfam" id="PF00664">
    <property type="entry name" value="ABC_membrane"/>
    <property type="match status" value="2"/>
</dbReference>
<dbReference type="Gene3D" id="1.20.1560.10">
    <property type="entry name" value="ABC transporter type 1, transmembrane domain"/>
    <property type="match status" value="2"/>
</dbReference>